<evidence type="ECO:0000256" key="11">
    <source>
        <dbReference type="SAM" id="SignalP"/>
    </source>
</evidence>
<feature type="transmembrane region" description="Helical" evidence="9">
    <location>
        <begin position="159"/>
        <end position="181"/>
    </location>
</feature>
<dbReference type="AlphaFoldDB" id="A0A183ANF5"/>
<keyword evidence="6 9" id="KW-0406">Ion transport</keyword>
<evidence type="ECO:0000256" key="8">
    <source>
        <dbReference type="ARBA" id="ARBA00023303"/>
    </source>
</evidence>
<keyword evidence="8 9" id="KW-0407">Ion channel</keyword>
<dbReference type="GO" id="GO:0005243">
    <property type="term" value="F:gap junction channel activity"/>
    <property type="evidence" value="ECO:0007669"/>
    <property type="project" value="TreeGrafter"/>
</dbReference>
<proteinExistence type="inferred from homology"/>
<dbReference type="Pfam" id="PF00876">
    <property type="entry name" value="Innexin"/>
    <property type="match status" value="1"/>
</dbReference>
<evidence type="ECO:0000256" key="6">
    <source>
        <dbReference type="ARBA" id="ARBA00023065"/>
    </source>
</evidence>
<comment type="function">
    <text evidence="9">Structural component of the gap junctions.</text>
</comment>
<evidence type="ECO:0000256" key="7">
    <source>
        <dbReference type="ARBA" id="ARBA00023136"/>
    </source>
</evidence>
<dbReference type="GO" id="GO:0005886">
    <property type="term" value="C:plasma membrane"/>
    <property type="evidence" value="ECO:0007669"/>
    <property type="project" value="UniProtKB-SubCell"/>
</dbReference>
<keyword evidence="4 9" id="KW-0812">Transmembrane</keyword>
<dbReference type="GO" id="GO:0005921">
    <property type="term" value="C:gap junction"/>
    <property type="evidence" value="ECO:0007669"/>
    <property type="project" value="UniProtKB-UniRule"/>
</dbReference>
<evidence type="ECO:0000256" key="2">
    <source>
        <dbReference type="ARBA" id="ARBA00022448"/>
    </source>
</evidence>
<accession>A0A183ANF5</accession>
<feature type="transmembrane region" description="Helical" evidence="9">
    <location>
        <begin position="70"/>
        <end position="92"/>
    </location>
</feature>
<evidence type="ECO:0000256" key="4">
    <source>
        <dbReference type="ARBA" id="ARBA00022692"/>
    </source>
</evidence>
<evidence type="ECO:0000256" key="1">
    <source>
        <dbReference type="ARBA" id="ARBA00004651"/>
    </source>
</evidence>
<keyword evidence="7 9" id="KW-0472">Membrane</keyword>
<feature type="compositionally biased region" description="Low complexity" evidence="10">
    <location>
        <begin position="400"/>
        <end position="421"/>
    </location>
</feature>
<dbReference type="GO" id="GO:0034220">
    <property type="term" value="P:monoatomic ion transmembrane transport"/>
    <property type="evidence" value="ECO:0007669"/>
    <property type="project" value="UniProtKB-KW"/>
</dbReference>
<dbReference type="PANTHER" id="PTHR11893">
    <property type="entry name" value="INNEXIN"/>
    <property type="match status" value="1"/>
</dbReference>
<comment type="caution">
    <text evidence="9">Lacks conserved residue(s) required for the propagation of feature annotation.</text>
</comment>
<keyword evidence="3" id="KW-1003">Cell membrane</keyword>
<organism evidence="12">
    <name type="scientific">Echinostoma caproni</name>
    <dbReference type="NCBI Taxonomy" id="27848"/>
    <lineage>
        <taxon>Eukaryota</taxon>
        <taxon>Metazoa</taxon>
        <taxon>Spiralia</taxon>
        <taxon>Lophotrochozoa</taxon>
        <taxon>Platyhelminthes</taxon>
        <taxon>Trematoda</taxon>
        <taxon>Digenea</taxon>
        <taxon>Plagiorchiida</taxon>
        <taxon>Echinostomata</taxon>
        <taxon>Echinostomatoidea</taxon>
        <taxon>Echinostomatidae</taxon>
        <taxon>Echinostoma</taxon>
    </lineage>
</organism>
<keyword evidence="2 9" id="KW-0813">Transport</keyword>
<dbReference type="PANTHER" id="PTHR11893:SF36">
    <property type="entry name" value="INNEXIN-5"/>
    <property type="match status" value="1"/>
</dbReference>
<comment type="similarity">
    <text evidence="9">Belongs to the pannexin family.</text>
</comment>
<evidence type="ECO:0000256" key="10">
    <source>
        <dbReference type="SAM" id="MobiDB-lite"/>
    </source>
</evidence>
<gene>
    <name evidence="9" type="primary">inx</name>
</gene>
<dbReference type="WBParaSite" id="ECPE_0000851601-mRNA-1">
    <property type="protein sequence ID" value="ECPE_0000851601-mRNA-1"/>
    <property type="gene ID" value="ECPE_0000851601"/>
</dbReference>
<name>A0A183ANF5_9TREM</name>
<feature type="region of interest" description="Disordered" evidence="10">
    <location>
        <begin position="390"/>
        <end position="421"/>
    </location>
</feature>
<feature type="chain" id="PRO_5008145875" description="Innexin" evidence="11">
    <location>
        <begin position="18"/>
        <end position="421"/>
    </location>
</feature>
<evidence type="ECO:0000256" key="9">
    <source>
        <dbReference type="RuleBase" id="RU010713"/>
    </source>
</evidence>
<reference evidence="12" key="1">
    <citation type="submission" date="2016-06" db="UniProtKB">
        <authorList>
            <consortium name="WormBaseParasite"/>
        </authorList>
    </citation>
    <scope>IDENTIFICATION</scope>
</reference>
<keyword evidence="11" id="KW-0732">Signal</keyword>
<protein>
    <recommendedName>
        <fullName evidence="9">Innexin</fullName>
    </recommendedName>
</protein>
<keyword evidence="5 9" id="KW-1133">Transmembrane helix</keyword>
<feature type="transmembrane region" description="Helical" evidence="9">
    <location>
        <begin position="247"/>
        <end position="271"/>
    </location>
</feature>
<dbReference type="PROSITE" id="PS51013">
    <property type="entry name" value="PANNEXIN"/>
    <property type="match status" value="1"/>
</dbReference>
<evidence type="ECO:0000256" key="3">
    <source>
        <dbReference type="ARBA" id="ARBA00022475"/>
    </source>
</evidence>
<feature type="signal peptide" evidence="11">
    <location>
        <begin position="1"/>
        <end position="17"/>
    </location>
</feature>
<comment type="subcellular location">
    <subcellularLocation>
        <location evidence="1 9">Cell membrane</location>
        <topology evidence="1 9">Multi-pass membrane protein</topology>
    </subcellularLocation>
</comment>
<evidence type="ECO:0000313" key="12">
    <source>
        <dbReference type="WBParaSite" id="ECPE_0000851601-mRNA-1"/>
    </source>
</evidence>
<dbReference type="InterPro" id="IPR000990">
    <property type="entry name" value="Innexin"/>
</dbReference>
<dbReference type="PRINTS" id="PR01262">
    <property type="entry name" value="INNEXIN"/>
</dbReference>
<sequence length="421" mass="48886">LIKICLFSFPCIQFILGKPIQCWIPQEFTRGWEEYAENYCWVSNTYFAPIQNRLPPAPDREMLLIGYYQWAPIVMAIQAMAFYLPCLIWRLFMAQSGFNVRRILQMACDSNVLLPEHTMKNVRFIARYMEGCIYRHTFRAGTDGSGTGWGCCGKRHGNYLVVLYFFIKVLYLTNIVGQLFMMEKFVGNNYTFYGLRVLIDLIKGREWFHSGNFPRVTFCDFEAKKLGKNHKYTLQCVLPLNMFLEKIYIFLWFWHCMVGLVTLSSFIMWFYRMGFPNRRVKFIRKYLKIMSVLRDTDKAASHKFVENYLRPDGVFLIRLIAINVGDLMAGDLACELWHIYRHKRLHEAEDQKYLDATGMLTDFVLPYEPGAPGAGDIPLNVAGRMVDKHPVPSAPLTSANNNNNNLSSSNNNNNNNDDSIV</sequence>
<evidence type="ECO:0000256" key="5">
    <source>
        <dbReference type="ARBA" id="ARBA00022989"/>
    </source>
</evidence>